<keyword evidence="4 8" id="KW-0560">Oxidoreductase</keyword>
<dbReference type="PANTHER" id="PTHR32439:SF9">
    <property type="entry name" value="BLR3264 PROTEIN"/>
    <property type="match status" value="1"/>
</dbReference>
<evidence type="ECO:0000256" key="2">
    <source>
        <dbReference type="ARBA" id="ARBA00022617"/>
    </source>
</evidence>
<dbReference type="Gene3D" id="3.90.480.10">
    <property type="entry name" value="Sulfite Reductase Hemoprotein,Domain 2"/>
    <property type="match status" value="1"/>
</dbReference>
<sequence length="421" mass="42675">MSAAPLRRGACPTLPRPMLTGDGLLARIQPADPLSVDQLEGLASLAATLGNGILEVTARGKLQLRGLSEASAAALPAAVAGLGIEVPTGFAVETSALAGLDPAERADPRPLARALSERAATLLPRLAPKVSLVVDGGGSLHAGALKADIALVADANQCWRVVLAGRTVGVVAQAHAQRLVLDLLERLAAHGPAARMDDVMAGDGAARLRDLNALAPLPRGEGAVRPDAEPVGRHRLRDGCVALGLGLAFGQVRAQTLAALAVLARDADVRHVEPAAGRALLLAGLAPEASVGLERRAAELGFITDPADPRRRVFACAGQPACASARLETHVLAAQIAPLIAGGTLHVSGCVKGCAHPAPATLTIVGLDEGAGLVVEGTPRDILAATLPARIMPVAQLREAVAKAVAETLGGGKCVRKAAAR</sequence>
<name>A0A839ZAH6_9HYPH</name>
<evidence type="ECO:0000256" key="4">
    <source>
        <dbReference type="ARBA" id="ARBA00023002"/>
    </source>
</evidence>
<evidence type="ECO:0000256" key="3">
    <source>
        <dbReference type="ARBA" id="ARBA00022723"/>
    </source>
</evidence>
<dbReference type="SUPFAM" id="SSF56014">
    <property type="entry name" value="Nitrite and sulphite reductase 4Fe-4S domain-like"/>
    <property type="match status" value="2"/>
</dbReference>
<keyword evidence="9" id="KW-1185">Reference proteome</keyword>
<accession>A0A839ZAH6</accession>
<dbReference type="InterPro" id="IPR051329">
    <property type="entry name" value="NIR_SIR_4Fe-4S"/>
</dbReference>
<keyword evidence="6" id="KW-0411">Iron-sulfur</keyword>
<evidence type="ECO:0000259" key="7">
    <source>
        <dbReference type="Pfam" id="PF03460"/>
    </source>
</evidence>
<proteinExistence type="predicted"/>
<comment type="caution">
    <text evidence="8">The sequence shown here is derived from an EMBL/GenBank/DDBJ whole genome shotgun (WGS) entry which is preliminary data.</text>
</comment>
<organism evidence="8 9">
    <name type="scientific">Ancylobacter tetraedralis</name>
    <dbReference type="NCBI Taxonomy" id="217068"/>
    <lineage>
        <taxon>Bacteria</taxon>
        <taxon>Pseudomonadati</taxon>
        <taxon>Pseudomonadota</taxon>
        <taxon>Alphaproteobacteria</taxon>
        <taxon>Hyphomicrobiales</taxon>
        <taxon>Xanthobacteraceae</taxon>
        <taxon>Ancylobacter</taxon>
    </lineage>
</organism>
<dbReference type="InterPro" id="IPR036136">
    <property type="entry name" value="Nit/Sulf_reduc_fer-like_dom_sf"/>
</dbReference>
<keyword evidence="2" id="KW-0349">Heme</keyword>
<evidence type="ECO:0000256" key="5">
    <source>
        <dbReference type="ARBA" id="ARBA00023004"/>
    </source>
</evidence>
<dbReference type="SUPFAM" id="SSF55124">
    <property type="entry name" value="Nitrite/Sulfite reductase N-terminal domain-like"/>
    <property type="match status" value="2"/>
</dbReference>
<dbReference type="InterPro" id="IPR012798">
    <property type="entry name" value="Cbl_synth_CobG-like"/>
</dbReference>
<keyword evidence="3" id="KW-0479">Metal-binding</keyword>
<evidence type="ECO:0000313" key="8">
    <source>
        <dbReference type="EMBL" id="MBB3771761.1"/>
    </source>
</evidence>
<feature type="domain" description="Nitrite/Sulfite reductase ferredoxin-like" evidence="7">
    <location>
        <begin position="26"/>
        <end position="76"/>
    </location>
</feature>
<protein>
    <submittedName>
        <fullName evidence="8">Precorrin-3B synthase</fullName>
        <ecNumber evidence="8">1.14.13.83</ecNumber>
    </submittedName>
</protein>
<dbReference type="Gene3D" id="3.30.413.10">
    <property type="entry name" value="Sulfite Reductase Hemoprotein, domain 1"/>
    <property type="match status" value="2"/>
</dbReference>
<evidence type="ECO:0000256" key="1">
    <source>
        <dbReference type="ARBA" id="ARBA00022485"/>
    </source>
</evidence>
<dbReference type="GO" id="GO:0043818">
    <property type="term" value="F:precorrin-3B synthase activity"/>
    <property type="evidence" value="ECO:0007669"/>
    <property type="project" value="UniProtKB-EC"/>
</dbReference>
<dbReference type="AlphaFoldDB" id="A0A839ZAH6"/>
<dbReference type="Pfam" id="PF03460">
    <property type="entry name" value="NIR_SIR_ferr"/>
    <property type="match status" value="1"/>
</dbReference>
<reference evidence="8 9" key="1">
    <citation type="submission" date="2020-08" db="EMBL/GenBank/DDBJ databases">
        <title>Genomic Encyclopedia of Type Strains, Phase IV (KMG-IV): sequencing the most valuable type-strain genomes for metagenomic binning, comparative biology and taxonomic classification.</title>
        <authorList>
            <person name="Goeker M."/>
        </authorList>
    </citation>
    <scope>NUCLEOTIDE SEQUENCE [LARGE SCALE GENOMIC DNA]</scope>
    <source>
        <strain evidence="8 9">DSM 5895</strain>
    </source>
</reference>
<evidence type="ECO:0000256" key="6">
    <source>
        <dbReference type="ARBA" id="ARBA00023014"/>
    </source>
</evidence>
<dbReference type="InterPro" id="IPR045854">
    <property type="entry name" value="NO2/SO3_Rdtase_4Fe4S_sf"/>
</dbReference>
<keyword evidence="1" id="KW-0004">4Fe-4S</keyword>
<evidence type="ECO:0000313" key="9">
    <source>
        <dbReference type="Proteomes" id="UP000533469"/>
    </source>
</evidence>
<dbReference type="InterPro" id="IPR005117">
    <property type="entry name" value="NiRdtase/SiRdtase_haem-b_fer"/>
</dbReference>
<dbReference type="NCBIfam" id="TIGR02435">
    <property type="entry name" value="CobG"/>
    <property type="match status" value="1"/>
</dbReference>
<dbReference type="EMBL" id="JACICD010000004">
    <property type="protein sequence ID" value="MBB3771761.1"/>
    <property type="molecule type" value="Genomic_DNA"/>
</dbReference>
<dbReference type="EC" id="1.14.13.83" evidence="8"/>
<dbReference type="GO" id="GO:0051539">
    <property type="term" value="F:4 iron, 4 sulfur cluster binding"/>
    <property type="evidence" value="ECO:0007669"/>
    <property type="project" value="UniProtKB-KW"/>
</dbReference>
<dbReference type="RefSeq" id="WP_183189937.1">
    <property type="nucleotide sequence ID" value="NZ_JACICD010000004.1"/>
</dbReference>
<dbReference type="PANTHER" id="PTHR32439">
    <property type="entry name" value="FERREDOXIN--NITRITE REDUCTASE, CHLOROPLASTIC"/>
    <property type="match status" value="1"/>
</dbReference>
<dbReference type="GO" id="GO:0046872">
    <property type="term" value="F:metal ion binding"/>
    <property type="evidence" value="ECO:0007669"/>
    <property type="project" value="UniProtKB-KW"/>
</dbReference>
<keyword evidence="5" id="KW-0408">Iron</keyword>
<gene>
    <name evidence="8" type="ORF">FHS55_002370</name>
</gene>
<dbReference type="Proteomes" id="UP000533469">
    <property type="component" value="Unassembled WGS sequence"/>
</dbReference>